<dbReference type="SUPFAM" id="SSF50370">
    <property type="entry name" value="Ricin B-like lectins"/>
    <property type="match status" value="1"/>
</dbReference>
<comment type="function">
    <text evidence="3">Catalyzes the hydrolysis of a non-reducing terminal alpha-L-arabinopyranosidic linkage in ginsenoside Rb2 (alpha-L-arabinopyranosyl-(1-&gt;6)-alpha-D-glucopyranosyl) to release alpha-D-glucopyranosyl (Rd). It is not able to hydrolyze alpha-L-arabinofuranosyl-(1-&gt;6)-alpha-D-glucopyranosyl (Rc).</text>
</comment>
<sequence>MEGWYAGQSEGAAIAVLLFGDVNPSGKLPVSFPKALTDLPASTAAQWPGQNDQVEYSEGLAMGYRWYQSKTVTPLFPFGYGLSYTTFGYSALSVTGPDQHGNATVTATVTNTGDRAGADVAQLYITDPAAASEPSRQLKGFQRVDLQPGASEQVSFTLPAHSLSYWNTAIDSWTMATGAYGIAVGDTSDRPQLTGSLNVTSTSTGNSIAISNPAGMSSTAGAGANLALHASDSSTGQSLRWTATGLPAGLAVDPGTGTISGTPTTAGTSTVTVAATDGTGATGSTSFVWTVTPAGGPGGPGGPVVSGLSSTLCMDVQAASTADGTPVQTWTCNGTPAQQWSPAPTTAFERWANASTSKPPAPRTTPRSSSTSATAPARNPGNSKPTAPSSIPPPAAASTSPRRRPTRARNCRSTTATARPRRPGASNADPGGPARAYPSRPLSAAADTADRCLTAVARAPNNSARDPSRPLRTLTACAPAGWA</sequence>
<dbReference type="SMART" id="SM01217">
    <property type="entry name" value="Fn3_like"/>
    <property type="match status" value="1"/>
</dbReference>
<dbReference type="FunFam" id="2.60.40.10:FF:000495">
    <property type="entry name" value="Periplasmic beta-glucosidase"/>
    <property type="match status" value="1"/>
</dbReference>
<dbReference type="InterPro" id="IPR026891">
    <property type="entry name" value="Fn3-like"/>
</dbReference>
<dbReference type="Gene3D" id="3.40.50.1700">
    <property type="entry name" value="Glycoside hydrolase family 3 C-terminal domain"/>
    <property type="match status" value="1"/>
</dbReference>
<gene>
    <name evidence="7" type="ORF">JFN87_06810</name>
</gene>
<dbReference type="GO" id="GO:0008422">
    <property type="term" value="F:beta-glucosidase activity"/>
    <property type="evidence" value="ECO:0007669"/>
    <property type="project" value="UniProtKB-ARBA"/>
</dbReference>
<keyword evidence="2" id="KW-0378">Hydrolase</keyword>
<feature type="region of interest" description="Disordered" evidence="5">
    <location>
        <begin position="459"/>
        <end position="483"/>
    </location>
</feature>
<name>A0A940MB43_9ACTN</name>
<evidence type="ECO:0000256" key="1">
    <source>
        <dbReference type="ARBA" id="ARBA00005336"/>
    </source>
</evidence>
<dbReference type="GO" id="GO:0016020">
    <property type="term" value="C:membrane"/>
    <property type="evidence" value="ECO:0007669"/>
    <property type="project" value="InterPro"/>
</dbReference>
<dbReference type="EMBL" id="JAGIQL010000017">
    <property type="protein sequence ID" value="MBP0457211.1"/>
    <property type="molecule type" value="Genomic_DNA"/>
</dbReference>
<dbReference type="InterPro" id="IPR002772">
    <property type="entry name" value="Glyco_hydro_3_C"/>
</dbReference>
<dbReference type="GO" id="GO:0005975">
    <property type="term" value="P:carbohydrate metabolic process"/>
    <property type="evidence" value="ECO:0007669"/>
    <property type="project" value="InterPro"/>
</dbReference>
<evidence type="ECO:0000256" key="4">
    <source>
        <dbReference type="ARBA" id="ARBA00074219"/>
    </source>
</evidence>
<feature type="region of interest" description="Disordered" evidence="5">
    <location>
        <begin position="352"/>
        <end position="446"/>
    </location>
</feature>
<dbReference type="Pfam" id="PF01915">
    <property type="entry name" value="Glyco_hydro_3_C"/>
    <property type="match status" value="1"/>
</dbReference>
<dbReference type="Gene3D" id="2.80.10.50">
    <property type="match status" value="1"/>
</dbReference>
<comment type="similarity">
    <text evidence="1">Belongs to the glycosyl hydrolase 3 family.</text>
</comment>
<dbReference type="Gene3D" id="3.20.20.300">
    <property type="entry name" value="Glycoside hydrolase, family 3, N-terminal domain"/>
    <property type="match status" value="1"/>
</dbReference>
<dbReference type="GO" id="GO:0005509">
    <property type="term" value="F:calcium ion binding"/>
    <property type="evidence" value="ECO:0007669"/>
    <property type="project" value="InterPro"/>
</dbReference>
<dbReference type="SUPFAM" id="SSF49313">
    <property type="entry name" value="Cadherin-like"/>
    <property type="match status" value="1"/>
</dbReference>
<dbReference type="InterPro" id="IPR013783">
    <property type="entry name" value="Ig-like_fold"/>
</dbReference>
<keyword evidence="8" id="KW-1185">Reference proteome</keyword>
<reference evidence="7" key="1">
    <citation type="submission" date="2021-03" db="EMBL/GenBank/DDBJ databases">
        <title>Whole genome sequence of Streptomyces bomunensis MMS17-BM035.</title>
        <authorList>
            <person name="Lee J.H."/>
        </authorList>
    </citation>
    <scope>NUCLEOTIDE SEQUENCE</scope>
    <source>
        <strain evidence="7">MMS17-BM035</strain>
    </source>
</reference>
<evidence type="ECO:0000313" key="7">
    <source>
        <dbReference type="EMBL" id="MBP0457211.1"/>
    </source>
</evidence>
<dbReference type="InterPro" id="IPR036962">
    <property type="entry name" value="Glyco_hydro_3_N_sf"/>
</dbReference>
<dbReference type="PANTHER" id="PTHR42715">
    <property type="entry name" value="BETA-GLUCOSIDASE"/>
    <property type="match status" value="1"/>
</dbReference>
<dbReference type="PANTHER" id="PTHR42715:SF10">
    <property type="entry name" value="BETA-GLUCOSIDASE"/>
    <property type="match status" value="1"/>
</dbReference>
<dbReference type="Pfam" id="PF05345">
    <property type="entry name" value="He_PIG"/>
    <property type="match status" value="1"/>
</dbReference>
<feature type="domain" description="Fibronectin type III-like" evidence="6">
    <location>
        <begin position="119"/>
        <end position="188"/>
    </location>
</feature>
<dbReference type="AlphaFoldDB" id="A0A940MB43"/>
<evidence type="ECO:0000256" key="2">
    <source>
        <dbReference type="ARBA" id="ARBA00022801"/>
    </source>
</evidence>
<dbReference type="InterPro" id="IPR036881">
    <property type="entry name" value="Glyco_hydro_3_C_sf"/>
</dbReference>
<dbReference type="InterPro" id="IPR035992">
    <property type="entry name" value="Ricin_B-like_lectins"/>
</dbReference>
<evidence type="ECO:0000256" key="3">
    <source>
        <dbReference type="ARBA" id="ARBA00058905"/>
    </source>
</evidence>
<dbReference type="PROSITE" id="PS50231">
    <property type="entry name" value="RICIN_B_LECTIN"/>
    <property type="match status" value="1"/>
</dbReference>
<evidence type="ECO:0000259" key="6">
    <source>
        <dbReference type="SMART" id="SM01217"/>
    </source>
</evidence>
<dbReference type="Proteomes" id="UP000670475">
    <property type="component" value="Unassembled WGS sequence"/>
</dbReference>
<feature type="compositionally biased region" description="Low complexity" evidence="5">
    <location>
        <begin position="354"/>
        <end position="389"/>
    </location>
</feature>
<dbReference type="Pfam" id="PF14310">
    <property type="entry name" value="Fn3-like"/>
    <property type="match status" value="1"/>
</dbReference>
<dbReference type="Gene3D" id="2.60.40.10">
    <property type="entry name" value="Immunoglobulins"/>
    <property type="match status" value="2"/>
</dbReference>
<evidence type="ECO:0000313" key="8">
    <source>
        <dbReference type="Proteomes" id="UP000670475"/>
    </source>
</evidence>
<proteinExistence type="inferred from homology"/>
<dbReference type="InterPro" id="IPR015919">
    <property type="entry name" value="Cadherin-like_sf"/>
</dbReference>
<dbReference type="InterPro" id="IPR050288">
    <property type="entry name" value="Cellulose_deg_GH3"/>
</dbReference>
<comment type="caution">
    <text evidence="7">The sequence shown here is derived from an EMBL/GenBank/DDBJ whole genome shotgun (WGS) entry which is preliminary data.</text>
</comment>
<feature type="compositionally biased region" description="Basic residues" evidence="5">
    <location>
        <begin position="401"/>
        <end position="410"/>
    </location>
</feature>
<dbReference type="SUPFAM" id="SSF52279">
    <property type="entry name" value="Beta-D-glucan exohydrolase, C-terminal domain"/>
    <property type="match status" value="1"/>
</dbReference>
<accession>A0A940MB43</accession>
<organism evidence="7 8">
    <name type="scientific">Streptomyces montanisoli</name>
    <dbReference type="NCBI Taxonomy" id="2798581"/>
    <lineage>
        <taxon>Bacteria</taxon>
        <taxon>Bacillati</taxon>
        <taxon>Actinomycetota</taxon>
        <taxon>Actinomycetes</taxon>
        <taxon>Kitasatosporales</taxon>
        <taxon>Streptomycetaceae</taxon>
        <taxon>Streptomyces</taxon>
    </lineage>
</organism>
<protein>
    <recommendedName>
        <fullName evidence="4">Exo-alpha-(1-&gt;6)-L-arabinopyranosidase</fullName>
    </recommendedName>
</protein>
<dbReference type="CDD" id="cd00161">
    <property type="entry name" value="beta-trefoil_Ricin-like"/>
    <property type="match status" value="1"/>
</dbReference>
<evidence type="ECO:0000256" key="5">
    <source>
        <dbReference type="SAM" id="MobiDB-lite"/>
    </source>
</evidence>